<dbReference type="GO" id="GO:0004623">
    <property type="term" value="F:phospholipase A2 activity"/>
    <property type="evidence" value="ECO:0007669"/>
    <property type="project" value="TreeGrafter"/>
</dbReference>
<proteinExistence type="inferred from homology"/>
<evidence type="ECO:0000256" key="2">
    <source>
        <dbReference type="ARBA" id="ARBA00022679"/>
    </source>
</evidence>
<dbReference type="GO" id="GO:0005737">
    <property type="term" value="C:cytoplasm"/>
    <property type="evidence" value="ECO:0007669"/>
    <property type="project" value="TreeGrafter"/>
</dbReference>
<dbReference type="InterPro" id="IPR051496">
    <property type="entry name" value="H-rev107_PLA/AT"/>
</dbReference>
<name>A0AAN9AWF6_9CAEN</name>
<feature type="domain" description="LRAT" evidence="5">
    <location>
        <begin position="13"/>
        <end position="124"/>
    </location>
</feature>
<dbReference type="PROSITE" id="PS51934">
    <property type="entry name" value="LRAT"/>
    <property type="match status" value="1"/>
</dbReference>
<keyword evidence="2" id="KW-0808">Transferase</keyword>
<evidence type="ECO:0000313" key="7">
    <source>
        <dbReference type="Proteomes" id="UP001374579"/>
    </source>
</evidence>
<accession>A0AAN9AWF6</accession>
<evidence type="ECO:0000256" key="1">
    <source>
        <dbReference type="ARBA" id="ARBA00007824"/>
    </source>
</evidence>
<gene>
    <name evidence="6" type="ORF">V1264_007454</name>
</gene>
<dbReference type="GO" id="GO:0008970">
    <property type="term" value="F:phospholipase A1 activity"/>
    <property type="evidence" value="ECO:0007669"/>
    <property type="project" value="TreeGrafter"/>
</dbReference>
<dbReference type="AlphaFoldDB" id="A0AAN9AWF6"/>
<keyword evidence="3" id="KW-0378">Hydrolase</keyword>
<evidence type="ECO:0000259" key="5">
    <source>
        <dbReference type="PROSITE" id="PS51934"/>
    </source>
</evidence>
<dbReference type="GO" id="GO:0070292">
    <property type="term" value="P:N-acylphosphatidylethanolamine metabolic process"/>
    <property type="evidence" value="ECO:0007669"/>
    <property type="project" value="TreeGrafter"/>
</dbReference>
<evidence type="ECO:0000313" key="6">
    <source>
        <dbReference type="EMBL" id="KAK7093760.1"/>
    </source>
</evidence>
<evidence type="ECO:0000256" key="4">
    <source>
        <dbReference type="ARBA" id="ARBA00023098"/>
    </source>
</evidence>
<dbReference type="GO" id="GO:0016410">
    <property type="term" value="F:N-acyltransferase activity"/>
    <property type="evidence" value="ECO:0007669"/>
    <property type="project" value="TreeGrafter"/>
</dbReference>
<sequence>MSQLPAGLKPGDTVKIFRGVYFHYGVYIGDQGDGRGNFVHVAGDGGFVKPTGEVKRGNLVDVANGSSMNISNALDNTEKILSVPEIIKRALEAVGKDGAKYNVFEHNCEHFANWCRYDTKISTQGLMLHCASTSGQQMPMNPSRQVKQTEAYFREVKNSKFAGEKD</sequence>
<dbReference type="Pfam" id="PF04970">
    <property type="entry name" value="LRAT"/>
    <property type="match status" value="1"/>
</dbReference>
<keyword evidence="4" id="KW-0443">Lipid metabolism</keyword>
<evidence type="ECO:0000256" key="3">
    <source>
        <dbReference type="ARBA" id="ARBA00022801"/>
    </source>
</evidence>
<dbReference type="Proteomes" id="UP001374579">
    <property type="component" value="Unassembled WGS sequence"/>
</dbReference>
<dbReference type="PANTHER" id="PTHR13943">
    <property type="entry name" value="HRAS-LIKE SUPPRESSOR - RELATED"/>
    <property type="match status" value="1"/>
</dbReference>
<dbReference type="Gene3D" id="3.90.1720.10">
    <property type="entry name" value="endopeptidase domain like (from Nostoc punctiforme)"/>
    <property type="match status" value="1"/>
</dbReference>
<dbReference type="PANTHER" id="PTHR13943:SF77">
    <property type="entry name" value="LRAT DOMAIN-CONTAINING PROTEIN"/>
    <property type="match status" value="1"/>
</dbReference>
<reference evidence="6 7" key="1">
    <citation type="submission" date="2024-02" db="EMBL/GenBank/DDBJ databases">
        <title>Chromosome-scale genome assembly of the rough periwinkle Littorina saxatilis.</title>
        <authorList>
            <person name="De Jode A."/>
            <person name="Faria R."/>
            <person name="Formenti G."/>
            <person name="Sims Y."/>
            <person name="Smith T.P."/>
            <person name="Tracey A."/>
            <person name="Wood J.M.D."/>
            <person name="Zagrodzka Z.B."/>
            <person name="Johannesson K."/>
            <person name="Butlin R.K."/>
            <person name="Leder E.H."/>
        </authorList>
    </citation>
    <scope>NUCLEOTIDE SEQUENCE [LARGE SCALE GENOMIC DNA]</scope>
    <source>
        <strain evidence="6">Snail1</strain>
        <tissue evidence="6">Muscle</tissue>
    </source>
</reference>
<organism evidence="6 7">
    <name type="scientific">Littorina saxatilis</name>
    <dbReference type="NCBI Taxonomy" id="31220"/>
    <lineage>
        <taxon>Eukaryota</taxon>
        <taxon>Metazoa</taxon>
        <taxon>Spiralia</taxon>
        <taxon>Lophotrochozoa</taxon>
        <taxon>Mollusca</taxon>
        <taxon>Gastropoda</taxon>
        <taxon>Caenogastropoda</taxon>
        <taxon>Littorinimorpha</taxon>
        <taxon>Littorinoidea</taxon>
        <taxon>Littorinidae</taxon>
        <taxon>Littorina</taxon>
    </lineage>
</organism>
<comment type="similarity">
    <text evidence="1">Belongs to the H-rev107 family.</text>
</comment>
<protein>
    <recommendedName>
        <fullName evidence="5">LRAT domain-containing protein</fullName>
    </recommendedName>
</protein>
<comment type="caution">
    <text evidence="6">The sequence shown here is derived from an EMBL/GenBank/DDBJ whole genome shotgun (WGS) entry which is preliminary data.</text>
</comment>
<dbReference type="InterPro" id="IPR007053">
    <property type="entry name" value="LRAT_dom"/>
</dbReference>
<dbReference type="EMBL" id="JBAMIC010000019">
    <property type="protein sequence ID" value="KAK7093760.1"/>
    <property type="molecule type" value="Genomic_DNA"/>
</dbReference>
<keyword evidence="7" id="KW-1185">Reference proteome</keyword>